<dbReference type="InterPro" id="IPR049874">
    <property type="entry name" value="ROK_cs"/>
</dbReference>
<dbReference type="Gene3D" id="3.30.420.40">
    <property type="match status" value="2"/>
</dbReference>
<proteinExistence type="inferred from homology"/>
<dbReference type="GO" id="GO:0016301">
    <property type="term" value="F:kinase activity"/>
    <property type="evidence" value="ECO:0007669"/>
    <property type="project" value="UniProtKB-KW"/>
</dbReference>
<dbReference type="SUPFAM" id="SSF53067">
    <property type="entry name" value="Actin-like ATPase domain"/>
    <property type="match status" value="1"/>
</dbReference>
<keyword evidence="3" id="KW-1185">Reference proteome</keyword>
<dbReference type="EMBL" id="CP001683">
    <property type="protein sequence ID" value="ACU97480.1"/>
    <property type="molecule type" value="Genomic_DNA"/>
</dbReference>
<evidence type="ECO:0000256" key="1">
    <source>
        <dbReference type="ARBA" id="ARBA00006479"/>
    </source>
</evidence>
<gene>
    <name evidence="2" type="ordered locus">Svir_24860</name>
</gene>
<keyword evidence="2" id="KW-0418">Kinase</keyword>
<dbReference type="HOGENOM" id="CLU_036604_0_0_11"/>
<dbReference type="InterPro" id="IPR000600">
    <property type="entry name" value="ROK"/>
</dbReference>
<name>C7MZB3_SACVD</name>
<dbReference type="eggNOG" id="COG1940">
    <property type="taxonomic scope" value="Bacteria"/>
</dbReference>
<dbReference type="PANTHER" id="PTHR18964:SF173">
    <property type="entry name" value="GLUCOKINASE"/>
    <property type="match status" value="1"/>
</dbReference>
<dbReference type="KEGG" id="svi:Svir_24860"/>
<dbReference type="PROSITE" id="PS01125">
    <property type="entry name" value="ROK"/>
    <property type="match status" value="1"/>
</dbReference>
<dbReference type="InterPro" id="IPR043129">
    <property type="entry name" value="ATPase_NBD"/>
</dbReference>
<dbReference type="Pfam" id="PF00480">
    <property type="entry name" value="ROK"/>
    <property type="match status" value="1"/>
</dbReference>
<reference evidence="2 3" key="1">
    <citation type="journal article" date="2009" name="Stand. Genomic Sci.">
        <title>Complete genome sequence of Saccharomonospora viridis type strain (P101).</title>
        <authorList>
            <person name="Pati A."/>
            <person name="Sikorski J."/>
            <person name="Nolan M."/>
            <person name="Lapidus A."/>
            <person name="Copeland A."/>
            <person name="Glavina Del Rio T."/>
            <person name="Lucas S."/>
            <person name="Chen F."/>
            <person name="Tice H."/>
            <person name="Pitluck S."/>
            <person name="Cheng J.F."/>
            <person name="Chertkov O."/>
            <person name="Brettin T."/>
            <person name="Han C."/>
            <person name="Detter J.C."/>
            <person name="Kuske C."/>
            <person name="Bruce D."/>
            <person name="Goodwin L."/>
            <person name="Chain P."/>
            <person name="D'haeseleer P."/>
            <person name="Chen A."/>
            <person name="Palaniappan K."/>
            <person name="Ivanova N."/>
            <person name="Mavromatis K."/>
            <person name="Mikhailova N."/>
            <person name="Rohde M."/>
            <person name="Tindall B.J."/>
            <person name="Goker M."/>
            <person name="Bristow J."/>
            <person name="Eisen J.A."/>
            <person name="Markowitz V."/>
            <person name="Hugenholtz P."/>
            <person name="Kyrpides N.C."/>
            <person name="Klenk H.P."/>
        </authorList>
    </citation>
    <scope>NUCLEOTIDE SEQUENCE [LARGE SCALE GENOMIC DNA]</scope>
    <source>
        <strain evidence="3">ATCC 15386 / DSM 43017 / JCM 3036 / NBRC 12207 / P101</strain>
    </source>
</reference>
<dbReference type="Proteomes" id="UP000000841">
    <property type="component" value="Chromosome"/>
</dbReference>
<comment type="similarity">
    <text evidence="1">Belongs to the ROK (NagC/XylR) family.</text>
</comment>
<protein>
    <submittedName>
        <fullName evidence="2">Glucokinase</fullName>
    </submittedName>
</protein>
<organism evidence="2 3">
    <name type="scientific">Saccharomonospora viridis (strain ATCC 15386 / DSM 43017 / JCM 3036 / CCUG 5913 / NBRC 12207 / NCIMB 9602 / P101)</name>
    <name type="common">Thermoactinomyces viridis</name>
    <dbReference type="NCBI Taxonomy" id="471857"/>
    <lineage>
        <taxon>Bacteria</taxon>
        <taxon>Bacillati</taxon>
        <taxon>Actinomycetota</taxon>
        <taxon>Actinomycetes</taxon>
        <taxon>Pseudonocardiales</taxon>
        <taxon>Pseudonocardiaceae</taxon>
        <taxon>Saccharomonospora</taxon>
    </lineage>
</organism>
<evidence type="ECO:0000313" key="3">
    <source>
        <dbReference type="Proteomes" id="UP000000841"/>
    </source>
</evidence>
<dbReference type="STRING" id="471857.Svir_24860"/>
<evidence type="ECO:0000313" key="2">
    <source>
        <dbReference type="EMBL" id="ACU97480.1"/>
    </source>
</evidence>
<dbReference type="RefSeq" id="WP_015786792.1">
    <property type="nucleotide sequence ID" value="NC_013159.1"/>
</dbReference>
<accession>C7MZB3</accession>
<dbReference type="PANTHER" id="PTHR18964">
    <property type="entry name" value="ROK (REPRESSOR, ORF, KINASE) FAMILY"/>
    <property type="match status" value="1"/>
</dbReference>
<sequence length="313" mass="32321">MPAIGIDVGGTSVRAGVVDEQGAVLDSTCVATPGSEDALEEAITAVVDELRARHTVDAVGLAVAGFVRPDRQSVMFAPHLPWRGAPVVERMSKRLGVPVTLEHDANAAAVGEHRFGAARGADVALLLALGTGIGAGLLLGGEIFRGAHGVAPELGHLRVVPDGRPCPCGRHGCWERYCSGTALAATAVELLARQPARPSVLRRDVVDPAAMTGLRVARAAREGDPVAREAMAELARWLGEGLALIADVYDPEVVVLAGGVAASAPLFADEAREHYARVVTGAGHRPLARIRTSQLGDATAIVGAATLALERVA</sequence>
<dbReference type="AlphaFoldDB" id="C7MZB3"/>
<keyword evidence="2" id="KW-0808">Transferase</keyword>